<accession>A0A7S2M444</accession>
<evidence type="ECO:0000256" key="1">
    <source>
        <dbReference type="SAM" id="MobiDB-lite"/>
    </source>
</evidence>
<feature type="region of interest" description="Disordered" evidence="1">
    <location>
        <begin position="133"/>
        <end position="161"/>
    </location>
</feature>
<reference evidence="2" key="1">
    <citation type="submission" date="2021-01" db="EMBL/GenBank/DDBJ databases">
        <authorList>
            <person name="Corre E."/>
            <person name="Pelletier E."/>
            <person name="Niang G."/>
            <person name="Scheremetjew M."/>
            <person name="Finn R."/>
            <person name="Kale V."/>
            <person name="Holt S."/>
            <person name="Cochrane G."/>
            <person name="Meng A."/>
            <person name="Brown T."/>
            <person name="Cohen L."/>
        </authorList>
    </citation>
    <scope>NUCLEOTIDE SEQUENCE</scope>
    <source>
        <strain evidence="2">SM1012Den-03</strain>
    </source>
</reference>
<sequence length="161" mass="18891">MERKADDMKQFALDSMPSFVERISGSEDFEKFKKKATKYGLPMMLVFSENRLVMNEMKYLSTEFRRRVLVAHISLSKKENRNIFFEYGVRGQALISAVPHTGDEEEKQSLVTFDGKWNLHRLRSFFTEHALKTEVKSQPKPDETKKKEEVPPEKQKVKTEL</sequence>
<name>A0A7S2M444_9STRA</name>
<evidence type="ECO:0008006" key="3">
    <source>
        <dbReference type="Google" id="ProtNLM"/>
    </source>
</evidence>
<dbReference type="EMBL" id="HBGZ01027861">
    <property type="protein sequence ID" value="CAD9624606.1"/>
    <property type="molecule type" value="Transcribed_RNA"/>
</dbReference>
<proteinExistence type="predicted"/>
<evidence type="ECO:0000313" key="2">
    <source>
        <dbReference type="EMBL" id="CAD9624606.1"/>
    </source>
</evidence>
<gene>
    <name evidence="2" type="ORF">SMAR0320_LOCUS19836</name>
</gene>
<dbReference type="AlphaFoldDB" id="A0A7S2M444"/>
<protein>
    <recommendedName>
        <fullName evidence="3">Thioredoxin domain-containing protein</fullName>
    </recommendedName>
</protein>
<dbReference type="Gene3D" id="3.40.30.10">
    <property type="entry name" value="Glutaredoxin"/>
    <property type="match status" value="1"/>
</dbReference>
<organism evidence="2">
    <name type="scientific">Skeletonema marinoi</name>
    <dbReference type="NCBI Taxonomy" id="267567"/>
    <lineage>
        <taxon>Eukaryota</taxon>
        <taxon>Sar</taxon>
        <taxon>Stramenopiles</taxon>
        <taxon>Ochrophyta</taxon>
        <taxon>Bacillariophyta</taxon>
        <taxon>Coscinodiscophyceae</taxon>
        <taxon>Thalassiosirophycidae</taxon>
        <taxon>Thalassiosirales</taxon>
        <taxon>Skeletonemataceae</taxon>
        <taxon>Skeletonema</taxon>
        <taxon>Skeletonema marinoi-dohrnii complex</taxon>
    </lineage>
</organism>